<sequence>MESQPAFVHWESEELRDHHRRLTQRYEACRSQKMALDMSRGKPCPEQLELSREMLGIVAADDPLRAADGSDCLNYGGIDGIPEAQSLFARMLGVESKEILIGGNSSLTMMHDALTRAMLHGVYGSERPWGRLPKVKFLCPSPGYDRHFAICELLQIEMIVVDMLPSGPDMDQVERLVREDDSIKGIWCVPKYSNPDGITYSDAVVDRLSQMKTAAADFRIFWDDAYTVHHLTPEPDVLKNILAACRAAGNPDRVFLFCSTSKITFPGAGVAVLASSENNLGLIRRQLAVQTIGPDKINQLRHVRFLRDMDHLKTHMERHAAIIKPKFDLVLRKLEEELADKQIASWHKPNGGYFISLNTLDGCADEVVRMAAEAGVTLTKAGATFPYGKDPRNRNIRIAPTYPSLTELETAIDILCLCVQIVSVRKMLSER</sequence>
<dbReference type="AlphaFoldDB" id="F8FIC1"/>
<dbReference type="EMBL" id="CP002869">
    <property type="protein sequence ID" value="AEI44664.1"/>
    <property type="molecule type" value="Genomic_DNA"/>
</dbReference>
<dbReference type="PANTHER" id="PTHR43799">
    <property type="entry name" value="AMINOTRANSFERASE, PUTATIVE-RELATED"/>
    <property type="match status" value="1"/>
</dbReference>
<proteinExistence type="predicted"/>
<accession>F8FIC1</accession>
<dbReference type="PATRIC" id="fig|1036673.3.peg.5705"/>
<dbReference type="CDD" id="cd00609">
    <property type="entry name" value="AAT_like"/>
    <property type="match status" value="1"/>
</dbReference>
<dbReference type="Gene3D" id="3.40.640.10">
    <property type="entry name" value="Type I PLP-dependent aspartate aminotransferase-like (Major domain)"/>
    <property type="match status" value="1"/>
</dbReference>
<evidence type="ECO:0000313" key="2">
    <source>
        <dbReference type="Proteomes" id="UP000006620"/>
    </source>
</evidence>
<evidence type="ECO:0000313" key="1">
    <source>
        <dbReference type="EMBL" id="AEI44664.1"/>
    </source>
</evidence>
<dbReference type="SUPFAM" id="SSF53383">
    <property type="entry name" value="PLP-dependent transferases"/>
    <property type="match status" value="1"/>
</dbReference>
<dbReference type="Pfam" id="PF12897">
    <property type="entry name" value="Asp_aminotransf"/>
    <property type="match status" value="1"/>
</dbReference>
<organism evidence="1 2">
    <name type="scientific">Paenibacillus mucilaginosus (strain KNP414)</name>
    <dbReference type="NCBI Taxonomy" id="1036673"/>
    <lineage>
        <taxon>Bacteria</taxon>
        <taxon>Bacillati</taxon>
        <taxon>Bacillota</taxon>
        <taxon>Bacilli</taxon>
        <taxon>Bacillales</taxon>
        <taxon>Paenibacillaceae</taxon>
        <taxon>Paenibacillus</taxon>
    </lineage>
</organism>
<dbReference type="Gene3D" id="3.90.1150.10">
    <property type="entry name" value="Aspartate Aminotransferase, domain 1"/>
    <property type="match status" value="1"/>
</dbReference>
<dbReference type="KEGG" id="pms:KNP414_06140"/>
<dbReference type="RefSeq" id="WP_013919808.1">
    <property type="nucleotide sequence ID" value="NC_015690.1"/>
</dbReference>
<dbReference type="PANTHER" id="PTHR43799:SF1">
    <property type="entry name" value="ASPARTATE AMINOTRANSFERASE"/>
    <property type="match status" value="1"/>
</dbReference>
<dbReference type="Proteomes" id="UP000006620">
    <property type="component" value="Chromosome"/>
</dbReference>
<dbReference type="InterPro" id="IPR015422">
    <property type="entry name" value="PyrdxlP-dep_Trfase_small"/>
</dbReference>
<reference evidence="1 2" key="2">
    <citation type="journal article" date="2013" name="Genome Announc.">
        <title>Genome Sequence of Growth-Improving Paenibacillus mucilaginosus Strain KNP414.</title>
        <authorList>
            <person name="Lu J.J."/>
            <person name="Wang J.F."/>
            <person name="Hu X.F."/>
        </authorList>
    </citation>
    <scope>NUCLEOTIDE SEQUENCE [LARGE SCALE GENOMIC DNA]</scope>
    <source>
        <strain evidence="1 2">KNP414</strain>
    </source>
</reference>
<reference evidence="2" key="1">
    <citation type="submission" date="2011-06" db="EMBL/GenBank/DDBJ databases">
        <title>Complete genome sequence of Paenibacillus mucilaginosus KNP414.</title>
        <authorList>
            <person name="Wang J."/>
            <person name="Hu S."/>
            <person name="Hu X."/>
            <person name="Zhang B."/>
            <person name="Dong D."/>
            <person name="Zhang S."/>
            <person name="Zhao K."/>
            <person name="Wu D."/>
        </authorList>
    </citation>
    <scope>NUCLEOTIDE SEQUENCE [LARGE SCALE GENOMIC DNA]</scope>
    <source>
        <strain evidence="2">KNP414</strain>
    </source>
</reference>
<dbReference type="InterPro" id="IPR015421">
    <property type="entry name" value="PyrdxlP-dep_Trfase_major"/>
</dbReference>
<dbReference type="GO" id="GO:0004069">
    <property type="term" value="F:L-aspartate:2-oxoglutarate aminotransferase activity"/>
    <property type="evidence" value="ECO:0007669"/>
    <property type="project" value="InterPro"/>
</dbReference>
<dbReference type="InterPro" id="IPR024551">
    <property type="entry name" value="AspAT_Ic"/>
</dbReference>
<gene>
    <name evidence="1" type="ordered locus">KNP414_06140</name>
</gene>
<dbReference type="InterPro" id="IPR015424">
    <property type="entry name" value="PyrdxlP-dep_Trfase"/>
</dbReference>
<name>F8FIC1_PAEMK</name>
<protein>
    <submittedName>
        <fullName evidence="1">Transcriptional regulator</fullName>
    </submittedName>
</protein>
<dbReference type="HOGENOM" id="CLU_635914_0_0_9"/>